<dbReference type="VEuPathDB" id="FungiDB:GVI51_B00583"/>
<keyword evidence="1" id="KW-0324">Glycolysis</keyword>
<dbReference type="VEuPathDB" id="FungiDB:GWK60_B00561"/>
<keyword evidence="1" id="KW-0547">Nucleotide-binding</keyword>
<dbReference type="Pfam" id="PF03727">
    <property type="entry name" value="Hexokinase_2"/>
    <property type="match status" value="1"/>
</dbReference>
<keyword evidence="1" id="KW-0067">ATP-binding</keyword>
<evidence type="ECO:0000313" key="5">
    <source>
        <dbReference type="Proteomes" id="UP000054886"/>
    </source>
</evidence>
<dbReference type="GO" id="GO:0005739">
    <property type="term" value="C:mitochondrion"/>
    <property type="evidence" value="ECO:0007669"/>
    <property type="project" value="TreeGrafter"/>
</dbReference>
<dbReference type="GO" id="GO:0008865">
    <property type="term" value="F:fructokinase activity"/>
    <property type="evidence" value="ECO:0007669"/>
    <property type="project" value="TreeGrafter"/>
</dbReference>
<name>A0A0W0DET1_CANGB</name>
<proteinExistence type="inferred from homology"/>
<keyword evidence="1" id="KW-0808">Transferase</keyword>
<reference evidence="3 5" key="1">
    <citation type="submission" date="2015-10" db="EMBL/GenBank/DDBJ databases">
        <title>Draft genomes sequences of Candida glabrata isolates 1A, 1B, 2A, 2B, 3A and 3B.</title>
        <authorList>
            <person name="Haavelsrud O.E."/>
            <person name="Gaustad P."/>
        </authorList>
    </citation>
    <scope>NUCLEOTIDE SEQUENCE [LARGE SCALE GENOMIC DNA]</scope>
    <source>
        <strain evidence="3">910700640</strain>
    </source>
</reference>
<dbReference type="EMBL" id="LLZZ01000008">
    <property type="protein sequence ID" value="KTB13588.1"/>
    <property type="molecule type" value="Genomic_DNA"/>
</dbReference>
<dbReference type="Gene3D" id="3.40.367.20">
    <property type="match status" value="1"/>
</dbReference>
<dbReference type="SUPFAM" id="SSF53067">
    <property type="entry name" value="Actin-like ATPase domain"/>
    <property type="match status" value="1"/>
</dbReference>
<sequence>MAFHEFHSQQQLKIDKEVQSIIDKFEINQVKLIKLCNEYTDSLQTFKVNHLFGTGQEAGDVVLAYLQRPFFKICLARVNFNNSQILHQQCNKISQELFNSEHQLAERMCAYTLKFLRLYLPHLYDTPFILPFIVQDYPVRYYSLPVKYQRLLQLAGIYNVQVKVTSESLASLNYTNYSTYFMGASKNINLIASCFIGETYCSCIRVTNSKAGLLDFRIPLTKLPRTDFDFHTIDRFDKLITSDHISETVRNCLIFLHSRRQILSKYHSLCDLPNCIKSHFKLDTDTMAHIVLDESEKLSIANLVMLQQWELETNTNDRQVIKKIVKAVIKRSATLSAIPIVVEIMKHIKHLKEQNETFQSATIGCNGSLIEIFPDYNKYFSETLANSPLGPDIAKKINVTTNMEAIEIGGACLVYQ</sequence>
<dbReference type="InterPro" id="IPR043129">
    <property type="entry name" value="ATPase_NBD"/>
</dbReference>
<dbReference type="GO" id="GO:0006096">
    <property type="term" value="P:glycolytic process"/>
    <property type="evidence" value="ECO:0007669"/>
    <property type="project" value="UniProtKB-KW"/>
</dbReference>
<protein>
    <recommendedName>
        <fullName evidence="1">Phosphotransferase</fullName>
        <ecNumber evidence="1">2.7.1.-</ecNumber>
    </recommendedName>
</protein>
<dbReference type="GO" id="GO:0006006">
    <property type="term" value="P:glucose metabolic process"/>
    <property type="evidence" value="ECO:0007669"/>
    <property type="project" value="TreeGrafter"/>
</dbReference>
<dbReference type="GO" id="GO:0005524">
    <property type="term" value="F:ATP binding"/>
    <property type="evidence" value="ECO:0007669"/>
    <property type="project" value="UniProtKB-UniRule"/>
</dbReference>
<dbReference type="GO" id="GO:0001678">
    <property type="term" value="P:intracellular glucose homeostasis"/>
    <property type="evidence" value="ECO:0007669"/>
    <property type="project" value="InterPro"/>
</dbReference>
<comment type="caution">
    <text evidence="3">The sequence shown here is derived from an EMBL/GenBank/DDBJ whole genome shotgun (WGS) entry which is preliminary data.</text>
</comment>
<keyword evidence="1 3" id="KW-0418">Kinase</keyword>
<dbReference type="VEuPathDB" id="FungiDB:CAGL0B00726g"/>
<evidence type="ECO:0000313" key="3">
    <source>
        <dbReference type="EMBL" id="KTA95796.1"/>
    </source>
</evidence>
<dbReference type="InterPro" id="IPR001312">
    <property type="entry name" value="Hexokinase"/>
</dbReference>
<gene>
    <name evidence="4" type="ORF">AO440_000152</name>
    <name evidence="3" type="ORF">AO440_000203</name>
</gene>
<accession>A0A0W0DET1</accession>
<evidence type="ECO:0000313" key="4">
    <source>
        <dbReference type="EMBL" id="KTB13588.1"/>
    </source>
</evidence>
<dbReference type="GO" id="GO:0004340">
    <property type="term" value="F:glucokinase activity"/>
    <property type="evidence" value="ECO:0007669"/>
    <property type="project" value="TreeGrafter"/>
</dbReference>
<feature type="domain" description="Hexokinase C-terminal" evidence="2">
    <location>
        <begin position="235"/>
        <end position="414"/>
    </location>
</feature>
<dbReference type="PANTHER" id="PTHR19443">
    <property type="entry name" value="HEXOKINASE"/>
    <property type="match status" value="1"/>
</dbReference>
<comment type="similarity">
    <text evidence="1">Belongs to the hexokinase family.</text>
</comment>
<dbReference type="PANTHER" id="PTHR19443:SF30">
    <property type="entry name" value="GLUCOKINASE-1-RELATED"/>
    <property type="match status" value="1"/>
</dbReference>
<dbReference type="VEuPathDB" id="FungiDB:GW608_B00561"/>
<dbReference type="AlphaFoldDB" id="A0A0W0DET1"/>
<dbReference type="GO" id="GO:0005536">
    <property type="term" value="F:D-glucose binding"/>
    <property type="evidence" value="ECO:0007669"/>
    <property type="project" value="InterPro"/>
</dbReference>
<dbReference type="VEuPathDB" id="FungiDB:B1J91_B00726g"/>
<dbReference type="InterPro" id="IPR022673">
    <property type="entry name" value="Hexokinase_C"/>
</dbReference>
<dbReference type="EMBL" id="LLZZ01000180">
    <property type="protein sequence ID" value="KTA95796.1"/>
    <property type="molecule type" value="Genomic_DNA"/>
</dbReference>
<evidence type="ECO:0000256" key="1">
    <source>
        <dbReference type="RuleBase" id="RU362007"/>
    </source>
</evidence>
<dbReference type="EC" id="2.7.1.-" evidence="1"/>
<organism evidence="3 5">
    <name type="scientific">Candida glabrata</name>
    <name type="common">Yeast</name>
    <name type="synonym">Torulopsis glabrata</name>
    <dbReference type="NCBI Taxonomy" id="5478"/>
    <lineage>
        <taxon>Eukaryota</taxon>
        <taxon>Fungi</taxon>
        <taxon>Dikarya</taxon>
        <taxon>Ascomycota</taxon>
        <taxon>Saccharomycotina</taxon>
        <taxon>Saccharomycetes</taxon>
        <taxon>Saccharomycetales</taxon>
        <taxon>Saccharomycetaceae</taxon>
        <taxon>Nakaseomyces</taxon>
    </lineage>
</organism>
<dbReference type="GO" id="GO:0005829">
    <property type="term" value="C:cytosol"/>
    <property type="evidence" value="ECO:0007669"/>
    <property type="project" value="TreeGrafter"/>
</dbReference>
<dbReference type="Proteomes" id="UP000054886">
    <property type="component" value="Unassembled WGS sequence"/>
</dbReference>
<evidence type="ECO:0000259" key="2">
    <source>
        <dbReference type="Pfam" id="PF03727"/>
    </source>
</evidence>